<feature type="transmembrane region" description="Helical" evidence="9">
    <location>
        <begin position="404"/>
        <end position="423"/>
    </location>
</feature>
<proteinExistence type="predicted"/>
<feature type="transmembrane region" description="Helical" evidence="9">
    <location>
        <begin position="372"/>
        <end position="392"/>
    </location>
</feature>
<dbReference type="InterPro" id="IPR005018">
    <property type="entry name" value="DOMON_domain"/>
</dbReference>
<evidence type="ECO:0000256" key="2">
    <source>
        <dbReference type="ARBA" id="ARBA00022448"/>
    </source>
</evidence>
<dbReference type="OrthoDB" id="2419613at2759"/>
<feature type="domain" description="DOMON" evidence="10">
    <location>
        <begin position="92"/>
        <end position="214"/>
    </location>
</feature>
<feature type="transmembrane region" description="Helical" evidence="9">
    <location>
        <begin position="297"/>
        <end position="319"/>
    </location>
</feature>
<dbReference type="Gene3D" id="1.20.120.1770">
    <property type="match status" value="1"/>
</dbReference>
<dbReference type="InterPro" id="IPR006593">
    <property type="entry name" value="Cyt_b561/ferric_Rdtase_TM"/>
</dbReference>
<dbReference type="GO" id="GO:0016020">
    <property type="term" value="C:membrane"/>
    <property type="evidence" value="ECO:0007669"/>
    <property type="project" value="UniProtKB-SubCell"/>
</dbReference>
<keyword evidence="3 9" id="KW-0812">Transmembrane</keyword>
<keyword evidence="4" id="KW-0732">Signal</keyword>
<evidence type="ECO:0000256" key="1">
    <source>
        <dbReference type="ARBA" id="ARBA00004370"/>
    </source>
</evidence>
<keyword evidence="2" id="KW-0813">Transport</keyword>
<dbReference type="RefSeq" id="XP_038068645.1">
    <property type="nucleotide sequence ID" value="XM_038212717.1"/>
</dbReference>
<evidence type="ECO:0000256" key="9">
    <source>
        <dbReference type="SAM" id="Phobius"/>
    </source>
</evidence>
<feature type="transmembrane region" description="Helical" evidence="9">
    <location>
        <begin position="30"/>
        <end position="50"/>
    </location>
</feature>
<dbReference type="Proteomes" id="UP000887568">
    <property type="component" value="Unplaced"/>
</dbReference>
<organism evidence="12 13">
    <name type="scientific">Patiria miniata</name>
    <name type="common">Bat star</name>
    <name type="synonym">Asterina miniata</name>
    <dbReference type="NCBI Taxonomy" id="46514"/>
    <lineage>
        <taxon>Eukaryota</taxon>
        <taxon>Metazoa</taxon>
        <taxon>Echinodermata</taxon>
        <taxon>Eleutherozoa</taxon>
        <taxon>Asterozoa</taxon>
        <taxon>Asteroidea</taxon>
        <taxon>Valvatacea</taxon>
        <taxon>Valvatida</taxon>
        <taxon>Asterinidae</taxon>
        <taxon>Patiria</taxon>
    </lineage>
</organism>
<dbReference type="PROSITE" id="PS50836">
    <property type="entry name" value="DOMON"/>
    <property type="match status" value="1"/>
</dbReference>
<evidence type="ECO:0000256" key="6">
    <source>
        <dbReference type="ARBA" id="ARBA00022989"/>
    </source>
</evidence>
<dbReference type="OMA" id="ADQMESA"/>
<evidence type="ECO:0000259" key="11">
    <source>
        <dbReference type="PROSITE" id="PS50939"/>
    </source>
</evidence>
<feature type="transmembrane region" description="Helical" evidence="9">
    <location>
        <begin position="483"/>
        <end position="507"/>
    </location>
</feature>
<evidence type="ECO:0000259" key="10">
    <source>
        <dbReference type="PROSITE" id="PS50836"/>
    </source>
</evidence>
<dbReference type="AlphaFoldDB" id="A0A914AWZ8"/>
<dbReference type="EnsemblMetazoa" id="XM_038212717.1">
    <property type="protein sequence ID" value="XP_038068645.1"/>
    <property type="gene ID" value="LOC119738010"/>
</dbReference>
<dbReference type="PROSITE" id="PS50939">
    <property type="entry name" value="CYTOCHROME_B561"/>
    <property type="match status" value="1"/>
</dbReference>
<dbReference type="CDD" id="cd08760">
    <property type="entry name" value="Cyt_b561_FRRS1_like"/>
    <property type="match status" value="1"/>
</dbReference>
<name>A0A914AWZ8_PATMI</name>
<feature type="domain" description="Cytochrome b561" evidence="11">
    <location>
        <begin position="217"/>
        <end position="424"/>
    </location>
</feature>
<sequence>MHEAAEVWAVHFSGRSVNHNRSSMNTRPSFLALVLPMILLQMTSVTWGQAVSSDRRRKRHGDETGDQTVGLMGCGRTKGCFRQPMECMGDNCMAYVTWETLGDGQSRFSLRAQAAGWVAFGLRPEGSTDNGMVPADVYACTNKGELRRSKNGPGFDSFPNPLPQNALDAVTTESAEFSNGVIRCTFTRQPSLDGDDSFYNISGNNQYFILMAFGSSIRPDGDIQGNQHQNRWSTADTRSLQFDFSPPMSSGEALPKAHASLMVIAWVGFASIGITMARFFKPMWPNSKLCGTKVWFTIHRMCMVTCVLCFSAAFVLIFVHRQGFVDTGRTIVVAHAICGIIVTCLGIINPIMAIFRPHPGTPNRPIFNWAHWGVGTTAHLLGLVTVFLGIGYNSTGLLRGIPDYVFFVMIVFIGFHILIWILFEVQRCMTESQGRSNDVALKATGDSTDHLSPDVDSDPPSDDLVPEGPCISQVTEEGSTAKTILLCIYVVGVIIAVAFLVISIAIAG</sequence>
<evidence type="ECO:0008006" key="14">
    <source>
        <dbReference type="Google" id="ProtNLM"/>
    </source>
</evidence>
<dbReference type="Pfam" id="PF03351">
    <property type="entry name" value="DOMON"/>
    <property type="match status" value="1"/>
</dbReference>
<evidence type="ECO:0000313" key="13">
    <source>
        <dbReference type="Proteomes" id="UP000887568"/>
    </source>
</evidence>
<keyword evidence="5" id="KW-0249">Electron transport</keyword>
<keyword evidence="6 9" id="KW-1133">Transmembrane helix</keyword>
<feature type="region of interest" description="Disordered" evidence="8">
    <location>
        <begin position="446"/>
        <end position="468"/>
    </location>
</feature>
<evidence type="ECO:0000256" key="3">
    <source>
        <dbReference type="ARBA" id="ARBA00022692"/>
    </source>
</evidence>
<evidence type="ECO:0000256" key="4">
    <source>
        <dbReference type="ARBA" id="ARBA00022729"/>
    </source>
</evidence>
<keyword evidence="7 9" id="KW-0472">Membrane</keyword>
<comment type="subcellular location">
    <subcellularLocation>
        <location evidence="1">Membrane</location>
    </subcellularLocation>
</comment>
<evidence type="ECO:0000256" key="8">
    <source>
        <dbReference type="SAM" id="MobiDB-lite"/>
    </source>
</evidence>
<feature type="transmembrane region" description="Helical" evidence="9">
    <location>
        <begin position="331"/>
        <end position="352"/>
    </location>
</feature>
<accession>A0A914AWZ8</accession>
<dbReference type="PANTHER" id="PTHR23130">
    <property type="entry name" value="CYTOCHROME B561 AND DOMON DOMAIN-CONTAINING PROTEIN"/>
    <property type="match status" value="1"/>
</dbReference>
<feature type="compositionally biased region" description="Acidic residues" evidence="8">
    <location>
        <begin position="455"/>
        <end position="465"/>
    </location>
</feature>
<feature type="transmembrane region" description="Helical" evidence="9">
    <location>
        <begin position="257"/>
        <end position="277"/>
    </location>
</feature>
<reference evidence="12" key="1">
    <citation type="submission" date="2022-11" db="UniProtKB">
        <authorList>
            <consortium name="EnsemblMetazoa"/>
        </authorList>
    </citation>
    <scope>IDENTIFICATION</scope>
</reference>
<evidence type="ECO:0000256" key="7">
    <source>
        <dbReference type="ARBA" id="ARBA00023136"/>
    </source>
</evidence>
<dbReference type="SMART" id="SM00665">
    <property type="entry name" value="B561"/>
    <property type="match status" value="1"/>
</dbReference>
<protein>
    <recommendedName>
        <fullName evidence="14">Ferric-chelate reductase 1</fullName>
    </recommendedName>
</protein>
<dbReference type="GeneID" id="119738010"/>
<dbReference type="PANTHER" id="PTHR23130:SF171">
    <property type="entry name" value="OS01G0895300 PROTEIN"/>
    <property type="match status" value="1"/>
</dbReference>
<evidence type="ECO:0000256" key="5">
    <source>
        <dbReference type="ARBA" id="ARBA00022982"/>
    </source>
</evidence>
<evidence type="ECO:0000313" key="12">
    <source>
        <dbReference type="EnsemblMetazoa" id="XP_038068645.1"/>
    </source>
</evidence>
<keyword evidence="13" id="KW-1185">Reference proteome</keyword>